<name>A0ABR0A0K3_9CRUS</name>
<dbReference type="Proteomes" id="UP001234178">
    <property type="component" value="Unassembled WGS sequence"/>
</dbReference>
<feature type="active site" evidence="1">
    <location>
        <position position="345"/>
    </location>
</feature>
<proteinExistence type="inferred from homology"/>
<keyword evidence="1" id="KW-0540">Nuclease</keyword>
<dbReference type="Gene3D" id="3.90.320.10">
    <property type="match status" value="1"/>
</dbReference>
<evidence type="ECO:0000313" key="4">
    <source>
        <dbReference type="Proteomes" id="UP001234178"/>
    </source>
</evidence>
<comment type="caution">
    <text evidence="3">The sequence shown here is derived from an EMBL/GenBank/DDBJ whole genome shotgun (WGS) entry which is preliminary data.</text>
</comment>
<dbReference type="EMBL" id="JAOYFB010000036">
    <property type="protein sequence ID" value="KAK4018673.1"/>
    <property type="molecule type" value="Genomic_DNA"/>
</dbReference>
<comment type="function">
    <text evidence="1">Metal-dependent single-stranded DNA (ssDNA) exonuclease involved in mitochondrial genome maintenance.</text>
</comment>
<dbReference type="HAMAP" id="MF_03030">
    <property type="entry name" value="MGME1"/>
    <property type="match status" value="1"/>
</dbReference>
<dbReference type="InterPro" id="IPR011604">
    <property type="entry name" value="PDDEXK-like_dom_sf"/>
</dbReference>
<keyword evidence="1" id="KW-0496">Mitochondrion</keyword>
<organism evidence="3 4">
    <name type="scientific">Daphnia magna</name>
    <dbReference type="NCBI Taxonomy" id="35525"/>
    <lineage>
        <taxon>Eukaryota</taxon>
        <taxon>Metazoa</taxon>
        <taxon>Ecdysozoa</taxon>
        <taxon>Arthropoda</taxon>
        <taxon>Crustacea</taxon>
        <taxon>Branchiopoda</taxon>
        <taxon>Diplostraca</taxon>
        <taxon>Cladocera</taxon>
        <taxon>Anomopoda</taxon>
        <taxon>Daphniidae</taxon>
        <taxon>Daphnia</taxon>
    </lineage>
</organism>
<dbReference type="EC" id="3.1.-.-" evidence="1"/>
<feature type="active site" evidence="1">
    <location>
        <position position="332"/>
    </location>
</feature>
<feature type="domain" description="PD-(D/E)XK endonuclease-like" evidence="2">
    <location>
        <begin position="304"/>
        <end position="418"/>
    </location>
</feature>
<accession>A0ABR0A0K3</accession>
<evidence type="ECO:0000259" key="2">
    <source>
        <dbReference type="Pfam" id="PF12705"/>
    </source>
</evidence>
<feature type="active site" evidence="1">
    <location>
        <position position="347"/>
    </location>
</feature>
<keyword evidence="1" id="KW-0378">Hydrolase</keyword>
<gene>
    <name evidence="3" type="ORF">OUZ56_000718</name>
</gene>
<comment type="subcellular location">
    <subcellularLocation>
        <location evidence="1">Mitochondrion</location>
    </subcellularLocation>
</comment>
<sequence length="433" mass="49859">MHGFRTATVIFRSNIVWLRILNGEKSIFTSTTFLKEEDIPVKLYKVVDKKAHKRKLQLLKWNKTNLALFGPIIKEDKKKLKENNSPVAKEEKTAFESDDSLLPIGLWNESSVELKHSKTSFSNNNVKTAHKNHVLTKQNNRILTTKQNEIITVLREPSNKVQAKQEPTHERVNFQSITLAENVLPSAPYFQKDDIVLPFPMVLKKEFIPPASKDIITIASAKVDVPSVTQVLNKTMSDKSEMMLALWRKRKIAEIGEDGLKEFMKEAKLTGKELHLSIETYLRGVEYNSVRVEPRISGHWLSMKSILNSLEDVLVLESYVVHQQLKYKGFVDCVCKYKNNVVVIEWKTSQRTKSTLEDAYDDPVQIAAYIGALNADEKYPFKQVENALLVVAYPTGRPADVLTLDRDKCEYYWNQWLKRLEAYNELKRSDEKS</sequence>
<keyword evidence="1" id="KW-0269">Exonuclease</keyword>
<comment type="similarity">
    <text evidence="1">Belongs to the MGME1 family.</text>
</comment>
<reference evidence="3 4" key="1">
    <citation type="journal article" date="2023" name="Nucleic Acids Res.">
        <title>The hologenome of Daphnia magna reveals possible DNA methylation and microbiome-mediated evolution of the host genome.</title>
        <authorList>
            <person name="Chaturvedi A."/>
            <person name="Li X."/>
            <person name="Dhandapani V."/>
            <person name="Marshall H."/>
            <person name="Kissane S."/>
            <person name="Cuenca-Cambronero M."/>
            <person name="Asole G."/>
            <person name="Calvet F."/>
            <person name="Ruiz-Romero M."/>
            <person name="Marangio P."/>
            <person name="Guigo R."/>
            <person name="Rago D."/>
            <person name="Mirbahai L."/>
            <person name="Eastwood N."/>
            <person name="Colbourne J.K."/>
            <person name="Zhou J."/>
            <person name="Mallon E."/>
            <person name="Orsini L."/>
        </authorList>
    </citation>
    <scope>NUCLEOTIDE SEQUENCE [LARGE SCALE GENOMIC DNA]</scope>
    <source>
        <strain evidence="3">LRV0_1</strain>
    </source>
</reference>
<evidence type="ECO:0000313" key="3">
    <source>
        <dbReference type="EMBL" id="KAK4018673.1"/>
    </source>
</evidence>
<protein>
    <recommendedName>
        <fullName evidence="1">Mitochondrial genome maintenance exonuclease 1</fullName>
        <ecNumber evidence="1">3.1.-.-</ecNumber>
    </recommendedName>
</protein>
<dbReference type="Pfam" id="PF12705">
    <property type="entry name" value="PDDEXK_1"/>
    <property type="match status" value="1"/>
</dbReference>
<dbReference type="PANTHER" id="PTHR31340:SF3">
    <property type="entry name" value="MITOCHONDRIAL GENOME MAINTENANCE EXONUCLEASE 1"/>
    <property type="match status" value="1"/>
</dbReference>
<keyword evidence="4" id="KW-1185">Reference proteome</keyword>
<dbReference type="InterPro" id="IPR038726">
    <property type="entry name" value="PDDEXK_AddAB-type"/>
</dbReference>
<evidence type="ECO:0000256" key="1">
    <source>
        <dbReference type="HAMAP-Rule" id="MF_03030"/>
    </source>
</evidence>
<dbReference type="PANTHER" id="PTHR31340">
    <property type="entry name" value="MITOCHONDRIAL GENOME MAINTENANCE EXONUCLEASE 1"/>
    <property type="match status" value="1"/>
</dbReference>